<comment type="caution">
    <text evidence="1">The sequence shown here is derived from an EMBL/GenBank/DDBJ whole genome shotgun (WGS) entry which is preliminary data.</text>
</comment>
<dbReference type="KEGG" id="cyz:C3B44_10180"/>
<reference evidence="2" key="1">
    <citation type="submission" date="2018-04" db="EMBL/GenBank/DDBJ databases">
        <authorList>
            <person name="Liu S."/>
            <person name="Wang Z."/>
            <person name="Li J."/>
        </authorList>
    </citation>
    <scope>NUCLEOTIDE SEQUENCE [LARGE SCALE GENOMIC DNA]</scope>
    <source>
        <strain evidence="2">2189</strain>
    </source>
</reference>
<proteinExistence type="predicted"/>
<dbReference type="RefSeq" id="WP_108432265.1">
    <property type="nucleotide sequence ID" value="NZ_CP026947.1"/>
</dbReference>
<evidence type="ECO:0000313" key="2">
    <source>
        <dbReference type="Proteomes" id="UP000244989"/>
    </source>
</evidence>
<gene>
    <name evidence="1" type="ORF">DF222_07580</name>
</gene>
<evidence type="ECO:0000313" key="1">
    <source>
        <dbReference type="EMBL" id="PWC01378.1"/>
    </source>
</evidence>
<protein>
    <submittedName>
        <fullName evidence="1">Porin</fullName>
    </submittedName>
</protein>
<organism evidence="1 2">
    <name type="scientific">Corynebacterium yudongzhengii</name>
    <dbReference type="NCBI Taxonomy" id="2080740"/>
    <lineage>
        <taxon>Bacteria</taxon>
        <taxon>Bacillati</taxon>
        <taxon>Actinomycetota</taxon>
        <taxon>Actinomycetes</taxon>
        <taxon>Mycobacteriales</taxon>
        <taxon>Corynebacteriaceae</taxon>
        <taxon>Corynebacterium</taxon>
    </lineage>
</organism>
<keyword evidence="2" id="KW-1185">Reference proteome</keyword>
<accession>A0A2U1T666</accession>
<dbReference type="AlphaFoldDB" id="A0A2U1T666"/>
<dbReference type="EMBL" id="QEEZ01000013">
    <property type="protein sequence ID" value="PWC01378.1"/>
    <property type="molecule type" value="Genomic_DNA"/>
</dbReference>
<dbReference type="Proteomes" id="UP000244989">
    <property type="component" value="Unassembled WGS sequence"/>
</dbReference>
<sequence length="48" mass="5119">MSDNSSFSEFATNLNALSSEGFFGWLFDTWGELTDIAAGASDLIGLVL</sequence>
<name>A0A2U1T666_9CORY</name>